<comment type="subcellular location">
    <subcellularLocation>
        <location evidence="1">Endoplasmic reticulum membrane</location>
        <topology evidence="1">Multi-pass membrane protein</topology>
    </subcellularLocation>
</comment>
<dbReference type="PANTHER" id="PTHR31204:SF1">
    <property type="entry name" value="SIGMA INTRACELLULAR RECEPTOR 2"/>
    <property type="match status" value="1"/>
</dbReference>
<dbReference type="InterPro" id="IPR051987">
    <property type="entry name" value="Sigma-2_receptor-like"/>
</dbReference>
<accession>A0AAW1R3T7</accession>
<sequence>MATVVNRPFDLLIVGFLLSHIPITVFIDSQAIFPKAWYPGWATKTLDWYLATYEDPLMRDMPPWFMALAANEIFVQLPFFFVGAYAFLTGKHWIRMPALLYGVSTATTLLPILAELLSQPGPHTTILVAFYLPYLIFPAAIAVAMVQKLSNTRQPAKLD</sequence>
<dbReference type="InterPro" id="IPR016964">
    <property type="entry name" value="Sigma2_recept"/>
</dbReference>
<dbReference type="PIRSF" id="PIRSF031032">
    <property type="entry name" value="TMP_97_prd"/>
    <property type="match status" value="1"/>
</dbReference>
<evidence type="ECO:0000256" key="5">
    <source>
        <dbReference type="ARBA" id="ARBA00022989"/>
    </source>
</evidence>
<proteinExistence type="inferred from homology"/>
<evidence type="ECO:0000256" key="6">
    <source>
        <dbReference type="ARBA" id="ARBA00023136"/>
    </source>
</evidence>
<feature type="transmembrane region" description="Helical" evidence="7">
    <location>
        <begin position="64"/>
        <end position="86"/>
    </location>
</feature>
<keyword evidence="3 7" id="KW-0812">Transmembrane</keyword>
<evidence type="ECO:0000256" key="4">
    <source>
        <dbReference type="ARBA" id="ARBA00022824"/>
    </source>
</evidence>
<keyword evidence="6 7" id="KW-0472">Membrane</keyword>
<keyword evidence="5 7" id="KW-1133">Transmembrane helix</keyword>
<keyword evidence="10" id="KW-1185">Reference proteome</keyword>
<evidence type="ECO:0000313" key="9">
    <source>
        <dbReference type="EMBL" id="KAK9827912.1"/>
    </source>
</evidence>
<comment type="caution">
    <text evidence="9">The sequence shown here is derived from an EMBL/GenBank/DDBJ whole genome shotgun (WGS) entry which is preliminary data.</text>
</comment>
<dbReference type="GO" id="GO:0005789">
    <property type="term" value="C:endoplasmic reticulum membrane"/>
    <property type="evidence" value="ECO:0007669"/>
    <property type="project" value="UniProtKB-SubCell"/>
</dbReference>
<evidence type="ECO:0000259" key="8">
    <source>
        <dbReference type="PROSITE" id="PS51751"/>
    </source>
</evidence>
<dbReference type="PANTHER" id="PTHR31204">
    <property type="entry name" value="SIGMA INTRACELLULAR RECEPTOR 2"/>
    <property type="match status" value="1"/>
</dbReference>
<evidence type="ECO:0000256" key="1">
    <source>
        <dbReference type="ARBA" id="ARBA00004477"/>
    </source>
</evidence>
<organism evidence="9 10">
    <name type="scientific">Apatococcus lobatus</name>
    <dbReference type="NCBI Taxonomy" id="904363"/>
    <lineage>
        <taxon>Eukaryota</taxon>
        <taxon>Viridiplantae</taxon>
        <taxon>Chlorophyta</taxon>
        <taxon>core chlorophytes</taxon>
        <taxon>Trebouxiophyceae</taxon>
        <taxon>Chlorellales</taxon>
        <taxon>Chlorellaceae</taxon>
        <taxon>Apatococcus</taxon>
    </lineage>
</organism>
<reference evidence="9 10" key="1">
    <citation type="journal article" date="2024" name="Nat. Commun.">
        <title>Phylogenomics reveals the evolutionary origins of lichenization in chlorophyte algae.</title>
        <authorList>
            <person name="Puginier C."/>
            <person name="Libourel C."/>
            <person name="Otte J."/>
            <person name="Skaloud P."/>
            <person name="Haon M."/>
            <person name="Grisel S."/>
            <person name="Petersen M."/>
            <person name="Berrin J.G."/>
            <person name="Delaux P.M."/>
            <person name="Dal Grande F."/>
            <person name="Keller J."/>
        </authorList>
    </citation>
    <scope>NUCLEOTIDE SEQUENCE [LARGE SCALE GENOMIC DNA]</scope>
    <source>
        <strain evidence="9 10">SAG 2145</strain>
    </source>
</reference>
<protein>
    <recommendedName>
        <fullName evidence="8">EXPERA domain-containing protein</fullName>
    </recommendedName>
</protein>
<keyword evidence="4" id="KW-0256">Endoplasmic reticulum</keyword>
<feature type="transmembrane region" description="Helical" evidence="7">
    <location>
        <begin position="12"/>
        <end position="33"/>
    </location>
</feature>
<dbReference type="EMBL" id="JALJOS010000017">
    <property type="protein sequence ID" value="KAK9827912.1"/>
    <property type="molecule type" value="Genomic_DNA"/>
</dbReference>
<dbReference type="AlphaFoldDB" id="A0AAW1R3T7"/>
<gene>
    <name evidence="9" type="ORF">WJX74_008856</name>
</gene>
<dbReference type="PROSITE" id="PS51751">
    <property type="entry name" value="EXPERA"/>
    <property type="match status" value="1"/>
</dbReference>
<feature type="transmembrane region" description="Helical" evidence="7">
    <location>
        <begin position="98"/>
        <end position="114"/>
    </location>
</feature>
<dbReference type="Proteomes" id="UP001438707">
    <property type="component" value="Unassembled WGS sequence"/>
</dbReference>
<dbReference type="Pfam" id="PF05241">
    <property type="entry name" value="EBP"/>
    <property type="match status" value="1"/>
</dbReference>
<evidence type="ECO:0000256" key="7">
    <source>
        <dbReference type="PIRNR" id="PIRNR031032"/>
    </source>
</evidence>
<dbReference type="InterPro" id="IPR033118">
    <property type="entry name" value="EXPERA"/>
</dbReference>
<feature type="domain" description="EXPERA" evidence="8">
    <location>
        <begin position="9"/>
        <end position="142"/>
    </location>
</feature>
<feature type="transmembrane region" description="Helical" evidence="7">
    <location>
        <begin position="126"/>
        <end position="146"/>
    </location>
</feature>
<evidence type="ECO:0000313" key="10">
    <source>
        <dbReference type="Proteomes" id="UP001438707"/>
    </source>
</evidence>
<name>A0AAW1R3T7_9CHLO</name>
<evidence type="ECO:0000256" key="2">
    <source>
        <dbReference type="ARBA" id="ARBA00009096"/>
    </source>
</evidence>
<comment type="similarity">
    <text evidence="2">Belongs to the TMEM97/sigma-2 receptor family.</text>
</comment>
<evidence type="ECO:0000256" key="3">
    <source>
        <dbReference type="ARBA" id="ARBA00022692"/>
    </source>
</evidence>